<organism evidence="2 3">
    <name type="scientific">Pseudomonas azotoformans</name>
    <dbReference type="NCBI Taxonomy" id="47878"/>
    <lineage>
        <taxon>Bacteria</taxon>
        <taxon>Pseudomonadati</taxon>
        <taxon>Pseudomonadota</taxon>
        <taxon>Gammaproteobacteria</taxon>
        <taxon>Pseudomonadales</taxon>
        <taxon>Pseudomonadaceae</taxon>
        <taxon>Pseudomonas</taxon>
    </lineage>
</organism>
<evidence type="ECO:0000313" key="2">
    <source>
        <dbReference type="EMBL" id="RXE53211.1"/>
    </source>
</evidence>
<dbReference type="EMBL" id="MZZJ01000003">
    <property type="protein sequence ID" value="RXE53211.1"/>
    <property type="molecule type" value="Genomic_DNA"/>
</dbReference>
<proteinExistence type="predicted"/>
<reference evidence="2 3" key="1">
    <citation type="submission" date="2017-03" db="EMBL/GenBank/DDBJ databases">
        <title>Pseudomonas azotoformans: Salt tolerant bacteria having multiple plant growth promoting attributes.</title>
        <authorList>
            <person name="Srivastava A.K."/>
            <person name="Sharma A."/>
            <person name="Srivastava A.K."/>
            <person name="Jamali H."/>
            <person name="Yadav J."/>
            <person name="Srivastava R."/>
            <person name="Kashyap P.L."/>
            <person name="Chakdar H."/>
            <person name="Saxena A.K."/>
        </authorList>
    </citation>
    <scope>NUCLEOTIDE SEQUENCE [LARGE SCALE GENOMIC DNA]</scope>
    <source>
        <strain evidence="2 3">SC 14</strain>
    </source>
</reference>
<name>A0A4Q0HV91_PSEAZ</name>
<feature type="region of interest" description="Disordered" evidence="1">
    <location>
        <begin position="60"/>
        <end position="79"/>
    </location>
</feature>
<dbReference type="Proteomes" id="UP000290481">
    <property type="component" value="Unassembled WGS sequence"/>
</dbReference>
<comment type="caution">
    <text evidence="2">The sequence shown here is derived from an EMBL/GenBank/DDBJ whole genome shotgun (WGS) entry which is preliminary data.</text>
</comment>
<dbReference type="AlphaFoldDB" id="A0A4Q0HV91"/>
<accession>A0A4Q0HV91</accession>
<protein>
    <submittedName>
        <fullName evidence="2">Uncharacterized protein</fullName>
    </submittedName>
</protein>
<evidence type="ECO:0000313" key="3">
    <source>
        <dbReference type="Proteomes" id="UP000290481"/>
    </source>
</evidence>
<evidence type="ECO:0000256" key="1">
    <source>
        <dbReference type="SAM" id="MobiDB-lite"/>
    </source>
</evidence>
<gene>
    <name evidence="2" type="ORF">B4O85_06890</name>
</gene>
<sequence length="79" mass="8715">MAVMTRISLNLSEDLSNSVANLAKTIVNLELGSKLPEDTIEDLTEDNKGEFIGVTAYYRDRGTGKGSESRGQSKPRRLR</sequence>